<feature type="binding site" evidence="8">
    <location>
        <position position="78"/>
    </location>
    <ligand>
        <name>NADP(+)</name>
        <dbReference type="ChEBI" id="CHEBI:58349"/>
    </ligand>
</feature>
<dbReference type="InterPro" id="IPR011342">
    <property type="entry name" value="Shikimate_DH"/>
</dbReference>
<dbReference type="InterPro" id="IPR046346">
    <property type="entry name" value="Aminoacid_DH-like_N_sf"/>
</dbReference>
<comment type="caution">
    <text evidence="12">The sequence shown here is derived from an EMBL/GenBank/DDBJ whole genome shotgun (WGS) entry which is preliminary data.</text>
</comment>
<evidence type="ECO:0000313" key="13">
    <source>
        <dbReference type="Proteomes" id="UP000223071"/>
    </source>
</evidence>
<dbReference type="GO" id="GO:0005829">
    <property type="term" value="C:cytosol"/>
    <property type="evidence" value="ECO:0007669"/>
    <property type="project" value="TreeGrafter"/>
</dbReference>
<dbReference type="InterPro" id="IPR013708">
    <property type="entry name" value="Shikimate_DH-bd_N"/>
</dbReference>
<dbReference type="GO" id="GO:0009423">
    <property type="term" value="P:chorismate biosynthetic process"/>
    <property type="evidence" value="ECO:0007669"/>
    <property type="project" value="UniProtKB-UniRule"/>
</dbReference>
<organism evidence="12 13">
    <name type="scientific">Tepidiforma thermophila (strain KCTC 52669 / CGMCC 1.13589 / G233)</name>
    <dbReference type="NCBI Taxonomy" id="2761530"/>
    <lineage>
        <taxon>Bacteria</taxon>
        <taxon>Bacillati</taxon>
        <taxon>Chloroflexota</taxon>
        <taxon>Tepidiformia</taxon>
        <taxon>Tepidiformales</taxon>
        <taxon>Tepidiformaceae</taxon>
        <taxon>Tepidiforma</taxon>
    </lineage>
</organism>
<feature type="binding site" evidence="8">
    <location>
        <position position="218"/>
    </location>
    <ligand>
        <name>shikimate</name>
        <dbReference type="ChEBI" id="CHEBI:36208"/>
    </ligand>
</feature>
<evidence type="ECO:0000256" key="8">
    <source>
        <dbReference type="HAMAP-Rule" id="MF_00222"/>
    </source>
</evidence>
<name>A0A2A9HGW1_TEPT2</name>
<keyword evidence="13" id="KW-1185">Reference proteome</keyword>
<dbReference type="NCBIfam" id="TIGR00507">
    <property type="entry name" value="aroE"/>
    <property type="match status" value="1"/>
</dbReference>
<reference evidence="12 13" key="1">
    <citation type="submission" date="2017-09" db="EMBL/GenBank/DDBJ databases">
        <title>Sequencing the genomes of two abundant thermophiles in Great Basin hot springs: Thermocrinis jamiesonii and novel Chloroflexi Thermoflexus hugenholtzii.</title>
        <authorList>
            <person name="Hedlund B."/>
        </authorList>
    </citation>
    <scope>NUCLEOTIDE SEQUENCE [LARGE SCALE GENOMIC DNA]</scope>
    <source>
        <strain evidence="12 13">G233</strain>
    </source>
</reference>
<protein>
    <recommendedName>
        <fullName evidence="2 8">Shikimate dehydrogenase (NADP(+))</fullName>
        <shortName evidence="8">SDH</shortName>
        <ecNumber evidence="2 8">1.1.1.25</ecNumber>
    </recommendedName>
</protein>
<dbReference type="Pfam" id="PF18317">
    <property type="entry name" value="SDH_C"/>
    <property type="match status" value="1"/>
</dbReference>
<keyword evidence="6 8" id="KW-0057">Aromatic amino acid biosynthesis</keyword>
<feature type="binding site" evidence="8">
    <location>
        <begin position="127"/>
        <end position="131"/>
    </location>
    <ligand>
        <name>NADP(+)</name>
        <dbReference type="ChEBI" id="CHEBI:58349"/>
    </ligand>
</feature>
<evidence type="ECO:0000256" key="4">
    <source>
        <dbReference type="ARBA" id="ARBA00022857"/>
    </source>
</evidence>
<dbReference type="InterPro" id="IPR022893">
    <property type="entry name" value="Shikimate_DH_fam"/>
</dbReference>
<dbReference type="InterPro" id="IPR036291">
    <property type="entry name" value="NAD(P)-bd_dom_sf"/>
</dbReference>
<dbReference type="GO" id="GO:0019632">
    <property type="term" value="P:shikimate metabolic process"/>
    <property type="evidence" value="ECO:0007669"/>
    <property type="project" value="InterPro"/>
</dbReference>
<dbReference type="PANTHER" id="PTHR21089:SF1">
    <property type="entry name" value="BIFUNCTIONAL 3-DEHYDROQUINATE DEHYDRATASE_SHIKIMATE DEHYDROGENASE, CHLOROPLASTIC"/>
    <property type="match status" value="1"/>
</dbReference>
<dbReference type="GO" id="GO:0008652">
    <property type="term" value="P:amino acid biosynthetic process"/>
    <property type="evidence" value="ECO:0007669"/>
    <property type="project" value="UniProtKB-KW"/>
</dbReference>
<feature type="binding site" evidence="8">
    <location>
        <position position="62"/>
    </location>
    <ligand>
        <name>shikimate</name>
        <dbReference type="ChEBI" id="CHEBI:36208"/>
    </ligand>
</feature>
<feature type="domain" description="Quinate/shikimate 5-dehydrogenase/glutamyl-tRNA reductase" evidence="9">
    <location>
        <begin position="117"/>
        <end position="187"/>
    </location>
</feature>
<dbReference type="EC" id="1.1.1.25" evidence="2 8"/>
<feature type="binding site" evidence="8">
    <location>
        <position position="87"/>
    </location>
    <ligand>
        <name>shikimate</name>
        <dbReference type="ChEBI" id="CHEBI:36208"/>
    </ligand>
</feature>
<dbReference type="SUPFAM" id="SSF51735">
    <property type="entry name" value="NAD(P)-binding Rossmann-fold domains"/>
    <property type="match status" value="1"/>
</dbReference>
<feature type="binding site" evidence="8">
    <location>
        <position position="239"/>
    </location>
    <ligand>
        <name>NADP(+)</name>
        <dbReference type="ChEBI" id="CHEBI:58349"/>
    </ligand>
</feature>
<keyword evidence="4 8" id="KW-0521">NADP</keyword>
<gene>
    <name evidence="8" type="primary">aroE</name>
    <name evidence="12" type="ORF">A9A59_2313</name>
</gene>
<evidence type="ECO:0000256" key="3">
    <source>
        <dbReference type="ARBA" id="ARBA00022605"/>
    </source>
</evidence>
<feature type="binding site" evidence="8">
    <location>
        <position position="216"/>
    </location>
    <ligand>
        <name>NADP(+)</name>
        <dbReference type="ChEBI" id="CHEBI:58349"/>
    </ligand>
</feature>
<dbReference type="RefSeq" id="WP_098504390.1">
    <property type="nucleotide sequence ID" value="NZ_PDJQ01000001.1"/>
</dbReference>
<dbReference type="Pfam" id="PF01488">
    <property type="entry name" value="Shikimate_DH"/>
    <property type="match status" value="1"/>
</dbReference>
<proteinExistence type="inferred from homology"/>
<dbReference type="GO" id="GO:0050661">
    <property type="term" value="F:NADP binding"/>
    <property type="evidence" value="ECO:0007669"/>
    <property type="project" value="InterPro"/>
</dbReference>
<comment type="function">
    <text evidence="8">Involved in the biosynthesis of the chorismate, which leads to the biosynthesis of aromatic amino acids. Catalyzes the reversible NADPH linked reduction of 3-dehydroshikimate (DHSA) to yield shikimate (SA).</text>
</comment>
<sequence>MSRRAGIIGQPVGHSLSPVFQSAAFAHCGLDVVYERWDTPLADLPGRVAALRAPDVLGANVTVPHKEAVIPLLDEVGDQAARAGAVNTIVNRDGRLFGFNTDGPGFVAALRQEAFLEPAGRSFLLLGAGGAARGIALALIDARAARVDIWNRTPSRAASLAADLGPPARPLADLPLLAPYDGLVNCTTIGMRGGPAPGASPVSLETAGPDLLVVDIVYAPLETPLLREAAARGLRTLGGLPMLIYQGALAFELWTGLPAPVDVMFAAARNELARREGAAP</sequence>
<keyword evidence="5 8" id="KW-0560">Oxidoreductase</keyword>
<comment type="subunit">
    <text evidence="8">Homodimer.</text>
</comment>
<dbReference type="AlphaFoldDB" id="A0A2A9HGW1"/>
<keyword evidence="3 8" id="KW-0028">Amino-acid biosynthesis</keyword>
<feature type="domain" description="Shikimate dehydrogenase substrate binding N-terminal" evidence="10">
    <location>
        <begin position="7"/>
        <end position="89"/>
    </location>
</feature>
<dbReference type="GO" id="GO:0004764">
    <property type="term" value="F:shikimate 3-dehydrogenase (NADP+) activity"/>
    <property type="evidence" value="ECO:0007669"/>
    <property type="project" value="UniProtKB-UniRule"/>
</dbReference>
<feature type="binding site" evidence="8">
    <location>
        <position position="246"/>
    </location>
    <ligand>
        <name>shikimate</name>
        <dbReference type="ChEBI" id="CHEBI:36208"/>
    </ligand>
</feature>
<evidence type="ECO:0000256" key="6">
    <source>
        <dbReference type="ARBA" id="ARBA00023141"/>
    </source>
</evidence>
<dbReference type="PANTHER" id="PTHR21089">
    <property type="entry name" value="SHIKIMATE DEHYDROGENASE"/>
    <property type="match status" value="1"/>
</dbReference>
<comment type="catalytic activity">
    <reaction evidence="7 8">
        <text>shikimate + NADP(+) = 3-dehydroshikimate + NADPH + H(+)</text>
        <dbReference type="Rhea" id="RHEA:17737"/>
        <dbReference type="ChEBI" id="CHEBI:15378"/>
        <dbReference type="ChEBI" id="CHEBI:16630"/>
        <dbReference type="ChEBI" id="CHEBI:36208"/>
        <dbReference type="ChEBI" id="CHEBI:57783"/>
        <dbReference type="ChEBI" id="CHEBI:58349"/>
        <dbReference type="EC" id="1.1.1.25"/>
    </reaction>
</comment>
<evidence type="ECO:0000259" key="9">
    <source>
        <dbReference type="Pfam" id="PF01488"/>
    </source>
</evidence>
<dbReference type="Gene3D" id="3.40.50.720">
    <property type="entry name" value="NAD(P)-binding Rossmann-like Domain"/>
    <property type="match status" value="1"/>
</dbReference>
<evidence type="ECO:0000313" key="12">
    <source>
        <dbReference type="EMBL" id="PFG75048.1"/>
    </source>
</evidence>
<accession>A0A2A9HGW1</accession>
<feature type="binding site" evidence="8">
    <location>
        <position position="102"/>
    </location>
    <ligand>
        <name>shikimate</name>
        <dbReference type="ChEBI" id="CHEBI:36208"/>
    </ligand>
</feature>
<dbReference type="InterPro" id="IPR006151">
    <property type="entry name" value="Shikm_DH/Glu-tRNA_Rdtase"/>
</dbReference>
<dbReference type="EMBL" id="PDJQ01000001">
    <property type="protein sequence ID" value="PFG75048.1"/>
    <property type="molecule type" value="Genomic_DNA"/>
</dbReference>
<feature type="active site" description="Proton acceptor" evidence="8">
    <location>
        <position position="66"/>
    </location>
</feature>
<evidence type="ECO:0000256" key="5">
    <source>
        <dbReference type="ARBA" id="ARBA00023002"/>
    </source>
</evidence>
<evidence type="ECO:0000256" key="7">
    <source>
        <dbReference type="ARBA" id="ARBA00049442"/>
    </source>
</evidence>
<dbReference type="Proteomes" id="UP000223071">
    <property type="component" value="Unassembled WGS sequence"/>
</dbReference>
<dbReference type="GO" id="GO:0009073">
    <property type="term" value="P:aromatic amino acid family biosynthetic process"/>
    <property type="evidence" value="ECO:0007669"/>
    <property type="project" value="UniProtKB-KW"/>
</dbReference>
<evidence type="ECO:0000259" key="11">
    <source>
        <dbReference type="Pfam" id="PF18317"/>
    </source>
</evidence>
<dbReference type="SUPFAM" id="SSF53223">
    <property type="entry name" value="Aminoacid dehydrogenase-like, N-terminal domain"/>
    <property type="match status" value="1"/>
</dbReference>
<dbReference type="UniPathway" id="UPA00053">
    <property type="reaction ID" value="UER00087"/>
</dbReference>
<dbReference type="HAMAP" id="MF_00222">
    <property type="entry name" value="Shikimate_DH_AroE"/>
    <property type="match status" value="1"/>
</dbReference>
<feature type="domain" description="SDH C-terminal" evidence="11">
    <location>
        <begin position="239"/>
        <end position="267"/>
    </location>
</feature>
<dbReference type="NCBIfam" id="NF001319">
    <property type="entry name" value="PRK00258.3-3"/>
    <property type="match status" value="1"/>
</dbReference>
<feature type="binding site" evidence="8">
    <location>
        <begin position="151"/>
        <end position="156"/>
    </location>
    <ligand>
        <name>NADP(+)</name>
        <dbReference type="ChEBI" id="CHEBI:58349"/>
    </ligand>
</feature>
<comment type="pathway">
    <text evidence="1 8">Metabolic intermediate biosynthesis; chorismate biosynthesis; chorismate from D-erythrose 4-phosphate and phosphoenolpyruvate: step 4/7.</text>
</comment>
<dbReference type="CDD" id="cd01065">
    <property type="entry name" value="NAD_bind_Shikimate_DH"/>
    <property type="match status" value="1"/>
</dbReference>
<dbReference type="Gene3D" id="3.40.50.10860">
    <property type="entry name" value="Leucine Dehydrogenase, chain A, domain 1"/>
    <property type="match status" value="1"/>
</dbReference>
<evidence type="ECO:0000256" key="1">
    <source>
        <dbReference type="ARBA" id="ARBA00004871"/>
    </source>
</evidence>
<evidence type="ECO:0000259" key="10">
    <source>
        <dbReference type="Pfam" id="PF08501"/>
    </source>
</evidence>
<dbReference type="Pfam" id="PF08501">
    <property type="entry name" value="Shikimate_dh_N"/>
    <property type="match status" value="1"/>
</dbReference>
<feature type="binding site" evidence="8">
    <location>
        <begin position="15"/>
        <end position="17"/>
    </location>
    <ligand>
        <name>shikimate</name>
        <dbReference type="ChEBI" id="CHEBI:36208"/>
    </ligand>
</feature>
<dbReference type="InterPro" id="IPR041121">
    <property type="entry name" value="SDH_C"/>
</dbReference>
<evidence type="ECO:0000256" key="2">
    <source>
        <dbReference type="ARBA" id="ARBA00012962"/>
    </source>
</evidence>
<comment type="similarity">
    <text evidence="8">Belongs to the shikimate dehydrogenase family.</text>
</comment>